<evidence type="ECO:0000256" key="2">
    <source>
        <dbReference type="ARBA" id="ARBA00022670"/>
    </source>
</evidence>
<keyword evidence="3 5" id="KW-0378">Hydrolase</keyword>
<evidence type="ECO:0000256" key="6">
    <source>
        <dbReference type="RuleBase" id="RU003355"/>
    </source>
</evidence>
<dbReference type="OrthoDB" id="9798386at2"/>
<feature type="domain" description="SLH" evidence="7">
    <location>
        <begin position="665"/>
        <end position="723"/>
    </location>
</feature>
<dbReference type="PROSITE" id="PS51892">
    <property type="entry name" value="SUBTILASE"/>
    <property type="match status" value="1"/>
</dbReference>
<evidence type="ECO:0000256" key="5">
    <source>
        <dbReference type="PROSITE-ProRule" id="PRU01240"/>
    </source>
</evidence>
<keyword evidence="2 5" id="KW-0645">Protease</keyword>
<dbReference type="PRINTS" id="PR00723">
    <property type="entry name" value="SUBTILISIN"/>
</dbReference>
<dbReference type="InterPro" id="IPR023828">
    <property type="entry name" value="Peptidase_S8_Ser-AS"/>
</dbReference>
<sequence length="839" mass="92950">MNERSWIHTLFSTGVILAVFLICCPTAYGAEADDPFYAKQSYLQQIHMNEAWDVAQVNTNITIAIVDTGVDLNHPDLKPNLVPGINLIHPELPPADDNGHGTNVAGVIAAMGNNDRGVAGILWRARIMPIKALEADGSGGEQRLGEGIRYAVDHGAKIVVLSLGLNKYSAYMSDIVKYAEERDVLLVAATGNEGNRVKYPAAYPTVLAVGGLTADGTADSRSNTGPEVDLLAPWDVFTTGLDGNYESKDGTSMAAPQAAAVAALAWTRNPGMKAYEIRQFLRQTAQDLGGKGWDETTGYGMLRADRMMTEMYLADMYEPNNRKDQAKSISVSKKISASFAGGSDIDWYYVDAPYDGTINLSLDMNSAMSASVQHTNATGVLTSKTVQGGQVIPLKVSKGRSYFQLQLTERGQTMNVPYQLETSFDIYRDPYEDNDKQFMSYVLPSRSLSIKGTFHQYNDTDWFEFPVEQSGSLRIRLSTDTARMDPVLLVQKQGEKSVILDKGDDGVTETMFIPEVFPGSYYIRVTNVKDYANPVVGEYTLSFEYDAKLIDPNEPNNRSYQATTVSLNTPYNGLLDKLDDVDWYQFTVDEESLVQVRLTDIPSPATMYMNLYDGALKPIASSMNTPPNDSQQLSGRFQPGTYYVKLNTNRTFDHHMYQLLVSAQPLTGGYTDIRGHWAQDAILSLSSKQVINGYDDYTFQPDRPITRAEATAVLSRAFNWSKQRAVSYTDLNESHWAYGYIAHAAQAGVIDGYPDRTFAPDQPVSRMEMTAMLARSMNMTGKRRGNVPFTDVDENYWGIGLLKQMKAEGWISGYADGSFHPDQQATRGEFVTLLSHLLR</sequence>
<evidence type="ECO:0000313" key="8">
    <source>
        <dbReference type="EMBL" id="TVY09306.1"/>
    </source>
</evidence>
<dbReference type="PROSITE" id="PS51272">
    <property type="entry name" value="SLH"/>
    <property type="match status" value="3"/>
</dbReference>
<dbReference type="InterPro" id="IPR007280">
    <property type="entry name" value="Peptidase_C_arc/bac"/>
</dbReference>
<evidence type="ECO:0000313" key="9">
    <source>
        <dbReference type="Proteomes" id="UP000317036"/>
    </source>
</evidence>
<dbReference type="Pfam" id="PF00082">
    <property type="entry name" value="Peptidase_S8"/>
    <property type="match status" value="1"/>
</dbReference>
<dbReference type="PROSITE" id="PS00136">
    <property type="entry name" value="SUBTILASE_ASP"/>
    <property type="match status" value="1"/>
</dbReference>
<feature type="domain" description="SLH" evidence="7">
    <location>
        <begin position="724"/>
        <end position="787"/>
    </location>
</feature>
<dbReference type="InterPro" id="IPR015500">
    <property type="entry name" value="Peptidase_S8_subtilisin-rel"/>
</dbReference>
<dbReference type="InterPro" id="IPR022398">
    <property type="entry name" value="Peptidase_S8_His-AS"/>
</dbReference>
<dbReference type="InterPro" id="IPR023827">
    <property type="entry name" value="Peptidase_S8_Asp-AS"/>
</dbReference>
<dbReference type="EMBL" id="VNJI01000015">
    <property type="protein sequence ID" value="TVY09306.1"/>
    <property type="molecule type" value="Genomic_DNA"/>
</dbReference>
<dbReference type="InterPro" id="IPR036852">
    <property type="entry name" value="Peptidase_S8/S53_dom_sf"/>
</dbReference>
<evidence type="ECO:0000256" key="1">
    <source>
        <dbReference type="ARBA" id="ARBA00011073"/>
    </source>
</evidence>
<reference evidence="8 9" key="1">
    <citation type="submission" date="2019-07" db="EMBL/GenBank/DDBJ databases">
        <authorList>
            <person name="Kim J."/>
        </authorList>
    </citation>
    <scope>NUCLEOTIDE SEQUENCE [LARGE SCALE GENOMIC DNA]</scope>
    <source>
        <strain evidence="8 9">JC52</strain>
    </source>
</reference>
<keyword evidence="4 5" id="KW-0720">Serine protease</keyword>
<dbReference type="Pfam" id="PF00395">
    <property type="entry name" value="SLH"/>
    <property type="match status" value="3"/>
</dbReference>
<dbReference type="SUPFAM" id="SSF89260">
    <property type="entry name" value="Collagen-binding domain"/>
    <property type="match status" value="2"/>
</dbReference>
<dbReference type="AlphaFoldDB" id="A0A559KAZ7"/>
<dbReference type="PROSITE" id="PS00138">
    <property type="entry name" value="SUBTILASE_SER"/>
    <property type="match status" value="1"/>
</dbReference>
<comment type="caution">
    <text evidence="8">The sequence shown here is derived from an EMBL/GenBank/DDBJ whole genome shotgun (WGS) entry which is preliminary data.</text>
</comment>
<proteinExistence type="inferred from homology"/>
<dbReference type="Gene3D" id="3.40.50.200">
    <property type="entry name" value="Peptidase S8/S53 domain"/>
    <property type="match status" value="1"/>
</dbReference>
<dbReference type="InterPro" id="IPR051048">
    <property type="entry name" value="Peptidase_S8/S53_subtilisin"/>
</dbReference>
<dbReference type="PANTHER" id="PTHR43399">
    <property type="entry name" value="SUBTILISIN-RELATED"/>
    <property type="match status" value="1"/>
</dbReference>
<gene>
    <name evidence="8" type="ORF">FPZ49_14045</name>
</gene>
<feature type="active site" description="Charge relay system" evidence="5">
    <location>
        <position position="252"/>
    </location>
</feature>
<evidence type="ECO:0000259" key="7">
    <source>
        <dbReference type="PROSITE" id="PS51272"/>
    </source>
</evidence>
<dbReference type="Gene3D" id="2.60.120.380">
    <property type="match status" value="3"/>
</dbReference>
<dbReference type="PROSITE" id="PS00137">
    <property type="entry name" value="SUBTILASE_HIS"/>
    <property type="match status" value="1"/>
</dbReference>
<dbReference type="SUPFAM" id="SSF52743">
    <property type="entry name" value="Subtilisin-like"/>
    <property type="match status" value="1"/>
</dbReference>
<dbReference type="RefSeq" id="WP_144847668.1">
    <property type="nucleotide sequence ID" value="NZ_VNJI01000015.1"/>
</dbReference>
<dbReference type="Pfam" id="PF04151">
    <property type="entry name" value="PPC"/>
    <property type="match status" value="1"/>
</dbReference>
<comment type="similarity">
    <text evidence="1 5 6">Belongs to the peptidase S8 family.</text>
</comment>
<name>A0A559KAZ7_9BACL</name>
<dbReference type="GO" id="GO:0004252">
    <property type="term" value="F:serine-type endopeptidase activity"/>
    <property type="evidence" value="ECO:0007669"/>
    <property type="project" value="UniProtKB-UniRule"/>
</dbReference>
<dbReference type="InterPro" id="IPR001119">
    <property type="entry name" value="SLH_dom"/>
</dbReference>
<feature type="active site" description="Charge relay system" evidence="5">
    <location>
        <position position="100"/>
    </location>
</feature>
<dbReference type="PANTHER" id="PTHR43399:SF4">
    <property type="entry name" value="CELL WALL-ASSOCIATED PROTEASE"/>
    <property type="match status" value="1"/>
</dbReference>
<organism evidence="8 9">
    <name type="scientific">Paenibacillus cremeus</name>
    <dbReference type="NCBI Taxonomy" id="2163881"/>
    <lineage>
        <taxon>Bacteria</taxon>
        <taxon>Bacillati</taxon>
        <taxon>Bacillota</taxon>
        <taxon>Bacilli</taxon>
        <taxon>Bacillales</taxon>
        <taxon>Paenibacillaceae</taxon>
        <taxon>Paenibacillus</taxon>
    </lineage>
</organism>
<accession>A0A559KAZ7</accession>
<evidence type="ECO:0000256" key="4">
    <source>
        <dbReference type="ARBA" id="ARBA00022825"/>
    </source>
</evidence>
<keyword evidence="9" id="KW-1185">Reference proteome</keyword>
<dbReference type="GO" id="GO:0006508">
    <property type="term" value="P:proteolysis"/>
    <property type="evidence" value="ECO:0007669"/>
    <property type="project" value="UniProtKB-KW"/>
</dbReference>
<dbReference type="InterPro" id="IPR000209">
    <property type="entry name" value="Peptidase_S8/S53_dom"/>
</dbReference>
<protein>
    <submittedName>
        <fullName evidence="8">S8 family serine peptidase</fullName>
    </submittedName>
</protein>
<feature type="active site" description="Charge relay system" evidence="5">
    <location>
        <position position="67"/>
    </location>
</feature>
<feature type="domain" description="SLH" evidence="7">
    <location>
        <begin position="788"/>
        <end position="839"/>
    </location>
</feature>
<dbReference type="Proteomes" id="UP000317036">
    <property type="component" value="Unassembled WGS sequence"/>
</dbReference>
<evidence type="ECO:0000256" key="3">
    <source>
        <dbReference type="ARBA" id="ARBA00022801"/>
    </source>
</evidence>